<keyword evidence="3" id="KW-1185">Reference proteome</keyword>
<feature type="region of interest" description="Disordered" evidence="1">
    <location>
        <begin position="1612"/>
        <end position="1646"/>
    </location>
</feature>
<proteinExistence type="predicted"/>
<dbReference type="PANTHER" id="PTHR45725:SF18">
    <property type="entry name" value="ORC1-LIKE AAA ATPASE DOMAIN-CONTAINING PROTEIN"/>
    <property type="match status" value="1"/>
</dbReference>
<evidence type="ECO:0000313" key="2">
    <source>
        <dbReference type="EMBL" id="KAK7194291.1"/>
    </source>
</evidence>
<dbReference type="InterPro" id="IPR032675">
    <property type="entry name" value="LRR_dom_sf"/>
</dbReference>
<evidence type="ECO:0000313" key="3">
    <source>
        <dbReference type="Proteomes" id="UP001430356"/>
    </source>
</evidence>
<reference evidence="2 3" key="1">
    <citation type="journal article" date="2021" name="MBio">
        <title>A New Model Trypanosomatid, Novymonas esmeraldas: Genomic Perception of Its 'Candidatus Pandoraea novymonadis' Endosymbiont.</title>
        <authorList>
            <person name="Zakharova A."/>
            <person name="Saura A."/>
            <person name="Butenko A."/>
            <person name="Podesvova L."/>
            <person name="Warmusova S."/>
            <person name="Kostygov A.Y."/>
            <person name="Nenarokova A."/>
            <person name="Lukes J."/>
            <person name="Opperdoes F.R."/>
            <person name="Yurchenko V."/>
        </authorList>
    </citation>
    <scope>NUCLEOTIDE SEQUENCE [LARGE SCALE GENOMIC DNA]</scope>
    <source>
        <strain evidence="2 3">E262AT.01</strain>
    </source>
</reference>
<feature type="compositionally biased region" description="Low complexity" evidence="1">
    <location>
        <begin position="1369"/>
        <end position="1392"/>
    </location>
</feature>
<feature type="region of interest" description="Disordered" evidence="1">
    <location>
        <begin position="1"/>
        <end position="24"/>
    </location>
</feature>
<feature type="region of interest" description="Disordered" evidence="1">
    <location>
        <begin position="1222"/>
        <end position="1242"/>
    </location>
</feature>
<dbReference type="InterPro" id="IPR051425">
    <property type="entry name" value="Formin_Homology"/>
</dbReference>
<sequence>MDTAVAPRSATPAPPLFRPRTATAPGTSTQALSLLLCEVLPYARFGLLRNHCVVSPPLALVAVAPQVRVYCEEVAPYFLGGTWWLSHVTTQCVVRCHRRRSGAPADTSGVELEEHEILLAAAAAPAPASSASSADSGDTAPADADCVECWAEEEVLLRAGNAAATVVGSAGEPPAEAFMARNSGTMALVPPQLSSNRRLLSYIRGVPPSFLSFCVQAAQQGGQAAARVFLRRHANADAVADHARVGGAGGSERASEAPGRLFVLHTQLYAICGCAESRIAYSAWWCLRRLACAAGPPSLPTAAMAAEHRLDYLPCHPVARDDRDNDDDDDDDSATVAVAVAAGRSGSKCVDEAATVSTHGSGALEGAVAPHGAAPSASLHRLRSAQQPAVLLEATRRFDQVHSSGSRAPYVTPRAWVTTAASLVVTSDLTFWSGTSAVDAVALLPRHWHSQLASVPPISVVGAPHLARGLPPPPPCALFLNGPVVLAVEHKLHRDAVHARLVAQEREARLRHGAPAALPPSGDAHAATSDSGVPREPAAAGEDSEEEDLERDLQPLFFDVGGDDSEKDNCGHESTSPPPVPRRSSTTATGATASAAAEVWYDPQEERLLDEIAQRQAFQLLHCVSVHHLRLPLGPELVAVRPTGSQAVEAEAEAGRWDARWLSCLCADLRTLDVEGPPSVSHAAAPSRAGAAVAGRAASIAVARQFRQVAVRPRGLTLQLGAAAAAALTWTGPLHTIDGLWRLRRLQRVVLRAYPFSALPALEAPPAAATAAAASPAPPSARAPCGRARVMTLSVMGWPYASDAGLSSVADAAAASDAPVRFTTLSLTHMDTVAFVNALLSLAPPPRRAVTPALSLAHLHQLELSKTRLTTEALVRMDLPRHAPQLRVLRLSSTSVDSVVSVFGLTRLRVLNVAGTPVTRSGLQLVQWMPALEELFLHQCESLCDGASTAENVFSLGCIPCPPIADAVAWGHEAAGRQPSPVQHRQWQPFAALLLLDMSGVRGLTQHALTATWVAGDATPVLSARVMRHSSGDEVAGPLTQPPRAAPPSSWMPQLHTLHLMHTAVSQLDFLLQLCPQLRFLDVSYTPLREDGLFAHVRCPRRLPLRSNASPHTTPDNGVYAVRFPPPLRLQLLSCAGTPLTTLLPLSHPPPLDWSYTTTTTTAAAAAAGSSSSVGRPACAAPAVPLVSPTSLCLRPHPSSLADADFEVHLRTQVSWLQHVRRHPHGPGAATSHSRRSRVSSASGYTIGVDEVEWRTACQRGSHGDGGSGQLFDMALQWTPAAGLRGGGAVRYGVLQLGSLRQLRLGHSAITAGGLAAGYGVAARGDEAVAAVADDGDGDSCDGLVELSLRGAPYLCPPYPADAPDPHHAAAAAAAPAAAAAHPLPAPQTMQEPLPPPPPPAAASTWSAQESLCWVLRRHCATLQVLDLAHTAVSLSTLFACADVRFSQAHSAVTDGSSSSSVHREVWQLPREATAHEAGDALDGEAWVERLTRGEEEQEAGPLLDALLHDPFAVLKSRVLTRHSAGPRCDATAAAPTGSVIRVPECLALRRWRAEEPRACVLGLRRLRHLGVEDTPLAASLRRLFPRLYHRLCPEPPHSDTAAVRGDLPAAAPRHTADADDDGDDDDTGESDAGDDVGETVAAAADVGRRERHARTRVYWAALLRDLFGEVCSVAY</sequence>
<comment type="caution">
    <text evidence="2">The sequence shown here is derived from an EMBL/GenBank/DDBJ whole genome shotgun (WGS) entry which is preliminary data.</text>
</comment>
<dbReference type="Proteomes" id="UP001430356">
    <property type="component" value="Unassembled WGS sequence"/>
</dbReference>
<gene>
    <name evidence="2" type="ORF">NESM_000344100</name>
</gene>
<feature type="compositionally biased region" description="Low complexity" evidence="1">
    <location>
        <begin position="582"/>
        <end position="591"/>
    </location>
</feature>
<accession>A0AAW0EMA6</accession>
<feature type="region of interest" description="Disordered" evidence="1">
    <location>
        <begin position="508"/>
        <end position="591"/>
    </location>
</feature>
<dbReference type="Gene3D" id="3.80.10.10">
    <property type="entry name" value="Ribonuclease Inhibitor"/>
    <property type="match status" value="1"/>
</dbReference>
<evidence type="ECO:0000256" key="1">
    <source>
        <dbReference type="SAM" id="MobiDB-lite"/>
    </source>
</evidence>
<dbReference type="PANTHER" id="PTHR45725">
    <property type="entry name" value="FORMIN HOMOLOGY 2 FAMILY MEMBER"/>
    <property type="match status" value="1"/>
</dbReference>
<dbReference type="EMBL" id="JAECZO010000034">
    <property type="protein sequence ID" value="KAK7194291.1"/>
    <property type="molecule type" value="Genomic_DNA"/>
</dbReference>
<feature type="region of interest" description="Disordered" evidence="1">
    <location>
        <begin position="1366"/>
        <end position="1403"/>
    </location>
</feature>
<feature type="compositionally biased region" description="Acidic residues" evidence="1">
    <location>
        <begin position="1619"/>
        <end position="1638"/>
    </location>
</feature>
<protein>
    <submittedName>
        <fullName evidence="2">Uncharacterized protein</fullName>
    </submittedName>
</protein>
<dbReference type="SUPFAM" id="SSF52047">
    <property type="entry name" value="RNI-like"/>
    <property type="match status" value="1"/>
</dbReference>
<organism evidence="2 3">
    <name type="scientific">Novymonas esmeraldas</name>
    <dbReference type="NCBI Taxonomy" id="1808958"/>
    <lineage>
        <taxon>Eukaryota</taxon>
        <taxon>Discoba</taxon>
        <taxon>Euglenozoa</taxon>
        <taxon>Kinetoplastea</taxon>
        <taxon>Metakinetoplastina</taxon>
        <taxon>Trypanosomatida</taxon>
        <taxon>Trypanosomatidae</taxon>
        <taxon>Novymonas</taxon>
    </lineage>
</organism>
<name>A0AAW0EMA6_9TRYP</name>